<accession>A0A6J5RKW3</accession>
<dbReference type="EMBL" id="LR797210">
    <property type="protein sequence ID" value="CAB4194388.1"/>
    <property type="molecule type" value="Genomic_DNA"/>
</dbReference>
<organism evidence="1">
    <name type="scientific">uncultured Caudovirales phage</name>
    <dbReference type="NCBI Taxonomy" id="2100421"/>
    <lineage>
        <taxon>Viruses</taxon>
        <taxon>Duplodnaviria</taxon>
        <taxon>Heunggongvirae</taxon>
        <taxon>Uroviricota</taxon>
        <taxon>Caudoviricetes</taxon>
        <taxon>Peduoviridae</taxon>
        <taxon>Maltschvirus</taxon>
        <taxon>Maltschvirus maltsch</taxon>
    </lineage>
</organism>
<protein>
    <submittedName>
        <fullName evidence="1">Uncharacterized protein</fullName>
    </submittedName>
</protein>
<evidence type="ECO:0000313" key="1">
    <source>
        <dbReference type="EMBL" id="CAB4194388.1"/>
    </source>
</evidence>
<sequence length="222" mass="25445">MFNHHEYEAPGERLLLVQMEGRPSYACDHRHIIAHVVRRACANKPCADDPTRTQTYYDGKNPVGYRSANWHVGCDRKNALYVQDLEIRGQIDAYMPDHKKLADGAPYAGAIRFRPYEVEHQNAIAMANFFRRYDAFRDKILLAGNLPQQDNEFFRSCLLIWTFLDLKKMLIRIPTSGNQSIPLSNSLGFVEHNWADGLKYIQGAYLDEFAVKPVPAEARNGD</sequence>
<name>A0A6J5RKW3_9CAUD</name>
<proteinExistence type="predicted"/>
<gene>
    <name evidence="1" type="ORF">UFOVP1254_35</name>
</gene>
<reference evidence="1" key="1">
    <citation type="submission" date="2020-05" db="EMBL/GenBank/DDBJ databases">
        <authorList>
            <person name="Chiriac C."/>
            <person name="Salcher M."/>
            <person name="Ghai R."/>
            <person name="Kavagutti S V."/>
        </authorList>
    </citation>
    <scope>NUCLEOTIDE SEQUENCE</scope>
</reference>